<protein>
    <submittedName>
        <fullName evidence="4">LysM peptidoglycan-binding domain-containing protein</fullName>
    </submittedName>
</protein>
<reference evidence="4" key="1">
    <citation type="journal article" date="2019" name="PLoS Negl. Trop. Dis.">
        <title>Revisiting the worldwide diversity of Leptospira species in the environment.</title>
        <authorList>
            <person name="Vincent A.T."/>
            <person name="Schiettekatte O."/>
            <person name="Bourhy P."/>
            <person name="Veyrier F.J."/>
            <person name="Picardeau M."/>
        </authorList>
    </citation>
    <scope>NUCLEOTIDE SEQUENCE [LARGE SCALE GENOMIC DNA]</scope>
    <source>
        <strain evidence="4">201300427</strain>
    </source>
</reference>
<dbReference type="InterPro" id="IPR036779">
    <property type="entry name" value="LysM_dom_sf"/>
</dbReference>
<organism evidence="4 5">
    <name type="scientific">Leptospira idonii</name>
    <dbReference type="NCBI Taxonomy" id="1193500"/>
    <lineage>
        <taxon>Bacteria</taxon>
        <taxon>Pseudomonadati</taxon>
        <taxon>Spirochaetota</taxon>
        <taxon>Spirochaetia</taxon>
        <taxon>Leptospirales</taxon>
        <taxon>Leptospiraceae</taxon>
        <taxon>Leptospira</taxon>
    </lineage>
</organism>
<keyword evidence="2" id="KW-1133">Transmembrane helix</keyword>
<dbReference type="InterPro" id="IPR011055">
    <property type="entry name" value="Dup_hybrid_motif"/>
</dbReference>
<dbReference type="PANTHER" id="PTHR21666">
    <property type="entry name" value="PEPTIDASE-RELATED"/>
    <property type="match status" value="1"/>
</dbReference>
<dbReference type="Proteomes" id="UP000298058">
    <property type="component" value="Unassembled WGS sequence"/>
</dbReference>
<feature type="domain" description="LysM" evidence="3">
    <location>
        <begin position="145"/>
        <end position="189"/>
    </location>
</feature>
<dbReference type="SMART" id="SM00257">
    <property type="entry name" value="LysM"/>
    <property type="match status" value="2"/>
</dbReference>
<feature type="transmembrane region" description="Helical" evidence="2">
    <location>
        <begin position="55"/>
        <end position="73"/>
    </location>
</feature>
<keyword evidence="1" id="KW-0732">Signal</keyword>
<evidence type="ECO:0000259" key="3">
    <source>
        <dbReference type="PROSITE" id="PS51782"/>
    </source>
</evidence>
<dbReference type="EMBL" id="RQHW01000051">
    <property type="protein sequence ID" value="TGN18003.1"/>
    <property type="molecule type" value="Genomic_DNA"/>
</dbReference>
<sequence>MLLRSPEKTTIGKHVLRWGNINIIQLSPGKFFYNVHLQTSVFHGTIDLNRKRYRIIPLFLTSASLALLFSLIWNKPSYDESYLDMEASSAAAAVEEVQENDTKDREAKSADEKYLQETEDRKFAILRSAELDRPTEDKLKKLKVTQYKVKKNETLSEIASKFKVSAESIAGSSGIQAEVALLQGQILNIPNKQGLVYKLKKGDTLAKVADFYKVKMEDIYSENSLEDYDLLKSGQKVFLPGAVIPETGPIWRIPVTSKVITSGWGTRSYPQYKFHMAIDLRANYEPVYAARKGKVIFSGWMGGYGNAVMIQHDESYQSLYAHNSRLYVKQGDYVSAGKQISRSGCTGYCFGPHLHFEIIKDGKNINPTKILKGFSYK</sequence>
<evidence type="ECO:0000256" key="1">
    <source>
        <dbReference type="ARBA" id="ARBA00022729"/>
    </source>
</evidence>
<comment type="caution">
    <text evidence="4">The sequence shown here is derived from an EMBL/GenBank/DDBJ whole genome shotgun (WGS) entry which is preliminary data.</text>
</comment>
<dbReference type="RefSeq" id="WP_135761570.1">
    <property type="nucleotide sequence ID" value="NZ_RQHW01000051.1"/>
</dbReference>
<dbReference type="Pfam" id="PF01551">
    <property type="entry name" value="Peptidase_M23"/>
    <property type="match status" value="1"/>
</dbReference>
<dbReference type="CDD" id="cd12797">
    <property type="entry name" value="M23_peptidase"/>
    <property type="match status" value="1"/>
</dbReference>
<evidence type="ECO:0000313" key="4">
    <source>
        <dbReference type="EMBL" id="TGN18003.1"/>
    </source>
</evidence>
<dbReference type="Gene3D" id="2.70.70.10">
    <property type="entry name" value="Glucose Permease (Domain IIA)"/>
    <property type="match status" value="1"/>
</dbReference>
<keyword evidence="2" id="KW-0812">Transmembrane</keyword>
<dbReference type="SUPFAM" id="SSF51261">
    <property type="entry name" value="Duplicated hybrid motif"/>
    <property type="match status" value="1"/>
</dbReference>
<dbReference type="InterPro" id="IPR016047">
    <property type="entry name" value="M23ase_b-sheet_dom"/>
</dbReference>
<dbReference type="InterPro" id="IPR018392">
    <property type="entry name" value="LysM"/>
</dbReference>
<dbReference type="PANTHER" id="PTHR21666:SF289">
    <property type="entry name" value="L-ALA--D-GLU ENDOPEPTIDASE"/>
    <property type="match status" value="1"/>
</dbReference>
<dbReference type="SUPFAM" id="SSF54106">
    <property type="entry name" value="LysM domain"/>
    <property type="match status" value="1"/>
</dbReference>
<evidence type="ECO:0000256" key="2">
    <source>
        <dbReference type="SAM" id="Phobius"/>
    </source>
</evidence>
<keyword evidence="5" id="KW-1185">Reference proteome</keyword>
<gene>
    <name evidence="4" type="ORF">EHS15_15845</name>
</gene>
<feature type="domain" description="LysM" evidence="3">
    <location>
        <begin position="195"/>
        <end position="239"/>
    </location>
</feature>
<evidence type="ECO:0000313" key="5">
    <source>
        <dbReference type="Proteomes" id="UP000298058"/>
    </source>
</evidence>
<keyword evidence="2" id="KW-0472">Membrane</keyword>
<dbReference type="Gene3D" id="3.10.350.10">
    <property type="entry name" value="LysM domain"/>
    <property type="match status" value="2"/>
</dbReference>
<dbReference type="PROSITE" id="PS51782">
    <property type="entry name" value="LYSM"/>
    <property type="match status" value="2"/>
</dbReference>
<proteinExistence type="predicted"/>
<dbReference type="InterPro" id="IPR050570">
    <property type="entry name" value="Cell_wall_metabolism_enzyme"/>
</dbReference>
<dbReference type="OrthoDB" id="305469at2"/>
<dbReference type="AlphaFoldDB" id="A0A4R9LV28"/>
<dbReference type="GO" id="GO:0004222">
    <property type="term" value="F:metalloendopeptidase activity"/>
    <property type="evidence" value="ECO:0007669"/>
    <property type="project" value="TreeGrafter"/>
</dbReference>
<dbReference type="CDD" id="cd00118">
    <property type="entry name" value="LysM"/>
    <property type="match status" value="2"/>
</dbReference>
<accession>A0A4R9LV28</accession>
<dbReference type="Pfam" id="PF01476">
    <property type="entry name" value="LysM"/>
    <property type="match status" value="2"/>
</dbReference>
<name>A0A4R9LV28_9LEPT</name>